<accession>A0ABW0NM72</accession>
<evidence type="ECO:0000256" key="2">
    <source>
        <dbReference type="SAM" id="Phobius"/>
    </source>
</evidence>
<feature type="transmembrane region" description="Helical" evidence="2">
    <location>
        <begin position="79"/>
        <end position="100"/>
    </location>
</feature>
<keyword evidence="2" id="KW-0812">Transmembrane</keyword>
<feature type="region of interest" description="Disordered" evidence="1">
    <location>
        <begin position="167"/>
        <end position="187"/>
    </location>
</feature>
<evidence type="ECO:0000313" key="4">
    <source>
        <dbReference type="Proteomes" id="UP001596039"/>
    </source>
</evidence>
<feature type="compositionally biased region" description="Low complexity" evidence="1">
    <location>
        <begin position="178"/>
        <end position="187"/>
    </location>
</feature>
<dbReference type="EMBL" id="JBHSMG010000001">
    <property type="protein sequence ID" value="MFC5501434.1"/>
    <property type="molecule type" value="Genomic_DNA"/>
</dbReference>
<dbReference type="RefSeq" id="WP_386739023.1">
    <property type="nucleotide sequence ID" value="NZ_JBHSMG010000001.1"/>
</dbReference>
<keyword evidence="2" id="KW-0472">Membrane</keyword>
<reference evidence="4" key="1">
    <citation type="journal article" date="2019" name="Int. J. Syst. Evol. Microbiol.">
        <title>The Global Catalogue of Microorganisms (GCM) 10K type strain sequencing project: providing services to taxonomists for standard genome sequencing and annotation.</title>
        <authorList>
            <consortium name="The Broad Institute Genomics Platform"/>
            <consortium name="The Broad Institute Genome Sequencing Center for Infectious Disease"/>
            <person name="Wu L."/>
            <person name="Ma J."/>
        </authorList>
    </citation>
    <scope>NUCLEOTIDE SEQUENCE [LARGE SCALE GENOMIC DNA]</scope>
    <source>
        <strain evidence="4">CGMCC 4.6997</strain>
    </source>
</reference>
<keyword evidence="2" id="KW-1133">Transmembrane helix</keyword>
<name>A0ABW0NM72_9MICO</name>
<evidence type="ECO:0000313" key="3">
    <source>
        <dbReference type="EMBL" id="MFC5501434.1"/>
    </source>
</evidence>
<proteinExistence type="predicted"/>
<evidence type="ECO:0008006" key="5">
    <source>
        <dbReference type="Google" id="ProtNLM"/>
    </source>
</evidence>
<evidence type="ECO:0000256" key="1">
    <source>
        <dbReference type="SAM" id="MobiDB-lite"/>
    </source>
</evidence>
<feature type="transmembrane region" description="Helical" evidence="2">
    <location>
        <begin position="47"/>
        <end position="73"/>
    </location>
</feature>
<dbReference type="Proteomes" id="UP001596039">
    <property type="component" value="Unassembled WGS sequence"/>
</dbReference>
<protein>
    <recommendedName>
        <fullName evidence="5">DUF805 domain-containing protein</fullName>
    </recommendedName>
</protein>
<comment type="caution">
    <text evidence="3">The sequence shown here is derived from an EMBL/GenBank/DDBJ whole genome shotgun (WGS) entry which is preliminary data.</text>
</comment>
<sequence>MGFVEGVNRLLRPFEPLFRFVDRVGGGRLAGRTIHEDLRDHPRTRRYFIGILWILAAEIVVGVAAVVVAFALAAHGEPITWAVWFRSIAVLAITLTLLYFAWRASLGYYWAYSRLRLFSRIFPIVTLVIAAIPGLYPLWMTIEQIVFSLLMIGIGDILTTDHMREAFPRPSKPGGGAEADAAPAGDR</sequence>
<gene>
    <name evidence="3" type="ORF">ACFPJ4_04170</name>
</gene>
<keyword evidence="4" id="KW-1185">Reference proteome</keyword>
<organism evidence="3 4">
    <name type="scientific">Lysinimonas soli</name>
    <dbReference type="NCBI Taxonomy" id="1074233"/>
    <lineage>
        <taxon>Bacteria</taxon>
        <taxon>Bacillati</taxon>
        <taxon>Actinomycetota</taxon>
        <taxon>Actinomycetes</taxon>
        <taxon>Micrococcales</taxon>
        <taxon>Microbacteriaceae</taxon>
        <taxon>Lysinimonas</taxon>
    </lineage>
</organism>
<feature type="transmembrane region" description="Helical" evidence="2">
    <location>
        <begin position="121"/>
        <end position="139"/>
    </location>
</feature>